<name>A0A371GZS6_MUCPR</name>
<evidence type="ECO:0000313" key="1">
    <source>
        <dbReference type="EMBL" id="RDX96009.1"/>
    </source>
</evidence>
<dbReference type="EMBL" id="QJKJ01003992">
    <property type="protein sequence ID" value="RDX96009.1"/>
    <property type="molecule type" value="Genomic_DNA"/>
</dbReference>
<sequence length="63" mass="6555">MSGKIYSTQDIKGAYSEGGLPSQAVGHSTLNTMPDGSCLGRVVRLSQDLQPRDGGMSAAKKSN</sequence>
<organism evidence="1 2">
    <name type="scientific">Mucuna pruriens</name>
    <name type="common">Velvet bean</name>
    <name type="synonym">Dolichos pruriens</name>
    <dbReference type="NCBI Taxonomy" id="157652"/>
    <lineage>
        <taxon>Eukaryota</taxon>
        <taxon>Viridiplantae</taxon>
        <taxon>Streptophyta</taxon>
        <taxon>Embryophyta</taxon>
        <taxon>Tracheophyta</taxon>
        <taxon>Spermatophyta</taxon>
        <taxon>Magnoliopsida</taxon>
        <taxon>eudicotyledons</taxon>
        <taxon>Gunneridae</taxon>
        <taxon>Pentapetalae</taxon>
        <taxon>rosids</taxon>
        <taxon>fabids</taxon>
        <taxon>Fabales</taxon>
        <taxon>Fabaceae</taxon>
        <taxon>Papilionoideae</taxon>
        <taxon>50 kb inversion clade</taxon>
        <taxon>NPAAA clade</taxon>
        <taxon>indigoferoid/millettioid clade</taxon>
        <taxon>Phaseoleae</taxon>
        <taxon>Mucuna</taxon>
    </lineage>
</organism>
<keyword evidence="2" id="KW-1185">Reference proteome</keyword>
<comment type="caution">
    <text evidence="1">The sequence shown here is derived from an EMBL/GenBank/DDBJ whole genome shotgun (WGS) entry which is preliminary data.</text>
</comment>
<reference evidence="1" key="1">
    <citation type="submission" date="2018-05" db="EMBL/GenBank/DDBJ databases">
        <title>Draft genome of Mucuna pruriens seed.</title>
        <authorList>
            <person name="Nnadi N.E."/>
            <person name="Vos R."/>
            <person name="Hasami M.H."/>
            <person name="Devisetty U.K."/>
            <person name="Aguiy J.C."/>
        </authorList>
    </citation>
    <scope>NUCLEOTIDE SEQUENCE [LARGE SCALE GENOMIC DNA]</scope>
    <source>
        <strain evidence="1">JCA_2017</strain>
    </source>
</reference>
<dbReference type="Proteomes" id="UP000257109">
    <property type="component" value="Unassembled WGS sequence"/>
</dbReference>
<gene>
    <name evidence="1" type="ORF">CR513_21388</name>
</gene>
<protein>
    <submittedName>
        <fullName evidence="1">Uncharacterized protein</fullName>
    </submittedName>
</protein>
<dbReference type="AlphaFoldDB" id="A0A371GZS6"/>
<accession>A0A371GZS6</accession>
<evidence type="ECO:0000313" key="2">
    <source>
        <dbReference type="Proteomes" id="UP000257109"/>
    </source>
</evidence>
<proteinExistence type="predicted"/>
<feature type="non-terminal residue" evidence="1">
    <location>
        <position position="1"/>
    </location>
</feature>